<dbReference type="CDD" id="cd00780">
    <property type="entry name" value="NTF2"/>
    <property type="match status" value="1"/>
</dbReference>
<dbReference type="EMBL" id="KV419408">
    <property type="protein sequence ID" value="KZS93191.1"/>
    <property type="molecule type" value="Genomic_DNA"/>
</dbReference>
<accession>A0A164UFT9</accession>
<dbReference type="Proteomes" id="UP000076722">
    <property type="component" value="Unassembled WGS sequence"/>
</dbReference>
<dbReference type="Gene3D" id="3.10.450.50">
    <property type="match status" value="1"/>
</dbReference>
<dbReference type="InterPro" id="IPR045875">
    <property type="entry name" value="NTF2"/>
</dbReference>
<reference evidence="2 3" key="1">
    <citation type="journal article" date="2016" name="Mol. Biol. Evol.">
        <title>Comparative Genomics of Early-Diverging Mushroom-Forming Fungi Provides Insights into the Origins of Lignocellulose Decay Capabilities.</title>
        <authorList>
            <person name="Nagy L.G."/>
            <person name="Riley R."/>
            <person name="Tritt A."/>
            <person name="Adam C."/>
            <person name="Daum C."/>
            <person name="Floudas D."/>
            <person name="Sun H."/>
            <person name="Yadav J.S."/>
            <person name="Pangilinan J."/>
            <person name="Larsson K.H."/>
            <person name="Matsuura K."/>
            <person name="Barry K."/>
            <person name="Labutti K."/>
            <person name="Kuo R."/>
            <person name="Ohm R.A."/>
            <person name="Bhattacharya S.S."/>
            <person name="Shirouzu T."/>
            <person name="Yoshinaga Y."/>
            <person name="Martin F.M."/>
            <person name="Grigoriev I.V."/>
            <person name="Hibbett D.S."/>
        </authorList>
    </citation>
    <scope>NUCLEOTIDE SEQUENCE [LARGE SCALE GENOMIC DNA]</scope>
    <source>
        <strain evidence="2 3">HHB9708</strain>
    </source>
</reference>
<dbReference type="InterPro" id="IPR002075">
    <property type="entry name" value="NTF2_dom"/>
</dbReference>
<keyword evidence="3" id="KW-1185">Reference proteome</keyword>
<feature type="domain" description="NTF2" evidence="1">
    <location>
        <begin position="15"/>
        <end position="161"/>
    </location>
</feature>
<evidence type="ECO:0000259" key="1">
    <source>
        <dbReference type="PROSITE" id="PS50177"/>
    </source>
</evidence>
<dbReference type="Pfam" id="PF02136">
    <property type="entry name" value="NTF2"/>
    <property type="match status" value="1"/>
</dbReference>
<dbReference type="GO" id="GO:0006913">
    <property type="term" value="P:nucleocytoplasmic transport"/>
    <property type="evidence" value="ECO:0007669"/>
    <property type="project" value="InterPro"/>
</dbReference>
<dbReference type="OrthoDB" id="25408at2759"/>
<protein>
    <submittedName>
        <fullName evidence="2">NTF2-like protein</fullName>
    </submittedName>
</protein>
<organism evidence="2 3">
    <name type="scientific">Sistotremastrum niveocremeum HHB9708</name>
    <dbReference type="NCBI Taxonomy" id="1314777"/>
    <lineage>
        <taxon>Eukaryota</taxon>
        <taxon>Fungi</taxon>
        <taxon>Dikarya</taxon>
        <taxon>Basidiomycota</taxon>
        <taxon>Agaricomycotina</taxon>
        <taxon>Agaricomycetes</taxon>
        <taxon>Sistotremastrales</taxon>
        <taxon>Sistotremastraceae</taxon>
        <taxon>Sertulicium</taxon>
        <taxon>Sertulicium niveocremeum</taxon>
    </lineage>
</organism>
<dbReference type="SUPFAM" id="SSF54427">
    <property type="entry name" value="NTF2-like"/>
    <property type="match status" value="1"/>
</dbReference>
<name>A0A164UFT9_9AGAM</name>
<dbReference type="InterPro" id="IPR032710">
    <property type="entry name" value="NTF2-like_dom_sf"/>
</dbReference>
<dbReference type="STRING" id="1314777.A0A164UFT9"/>
<evidence type="ECO:0000313" key="2">
    <source>
        <dbReference type="EMBL" id="KZS93191.1"/>
    </source>
</evidence>
<dbReference type="InterPro" id="IPR018222">
    <property type="entry name" value="Nuclear_transport_factor_2_euk"/>
</dbReference>
<dbReference type="PROSITE" id="PS50177">
    <property type="entry name" value="NTF2_DOMAIN"/>
    <property type="match status" value="1"/>
</dbReference>
<proteinExistence type="predicted"/>
<gene>
    <name evidence="2" type="ORF">SISNIDRAFT_455171</name>
</gene>
<dbReference type="AlphaFoldDB" id="A0A164UFT9"/>
<sequence>MTTLAKADIEISAQAARAFVQLYYPAYDSAGRDEDVPKFYRSYSSILWNGNPVTGADALKDFLKGIPTTAHEVLTYDCHPIPNTKGPSLMISVSGTVRHGPDTGPLYVTGPNGKEKPKSKTVDGQPRVFSQTFVLVPDPDAPAVEPGKLGKYVVSADSFRFVG</sequence>
<evidence type="ECO:0000313" key="3">
    <source>
        <dbReference type="Proteomes" id="UP000076722"/>
    </source>
</evidence>
<dbReference type="PANTHER" id="PTHR12612">
    <property type="entry name" value="NUCLEAR TRANSPORT FACTOR 2"/>
    <property type="match status" value="1"/>
</dbReference>